<protein>
    <recommendedName>
        <fullName evidence="10">Mannosyltransferase</fullName>
        <ecNumber evidence="10">2.4.1.-</ecNumber>
    </recommendedName>
</protein>
<comment type="pathway">
    <text evidence="2">Protein modification; protein glycosylation.</text>
</comment>
<name>A0A1I7UG00_9PELO</name>
<evidence type="ECO:0000256" key="9">
    <source>
        <dbReference type="ARBA" id="ARBA00023136"/>
    </source>
</evidence>
<dbReference type="GO" id="GO:0006487">
    <property type="term" value="P:protein N-linked glycosylation"/>
    <property type="evidence" value="ECO:0007669"/>
    <property type="project" value="TreeGrafter"/>
</dbReference>
<sequence length="368" mass="41804">MTTKKQKSNSESHERKGVKRFESTTKGSSMIEFISKSETIFLTSLLFVIRLAAATWGIINDCDEVYNYWEPLHLFLHGEGFQTWEYSPIYAIRSYFYIYLHYVPAVIFTHMGLSKITVFTLVRVALGIFCLSGELYAYRAISKNINNTTARLFIFFTMFSSGVFQASSAFVPSSFCMAFVFYILGAYLNENWSFGIFCVAFSTLVGWPFSAILGLAIIIRMVFVKRHILAFIKISFLSGLCIGLTQLIVDSYHFGKPVIAPMNIVLYNVLSGPGPSLYGEEPISFYIKNLIVNWNVAIIASGIGFILSLWPSIGRKNQKGVTEYVSPIVWITATTGLWLLIFWKTTTQRRTIFIPNISIYCIFHCTYL</sequence>
<feature type="region of interest" description="Disordered" evidence="11">
    <location>
        <begin position="1"/>
        <end position="23"/>
    </location>
</feature>
<dbReference type="InterPro" id="IPR005599">
    <property type="entry name" value="GPI_mannosylTrfase"/>
</dbReference>
<keyword evidence="9 10" id="KW-0472">Membrane</keyword>
<feature type="transmembrane region" description="Helical" evidence="10">
    <location>
        <begin position="116"/>
        <end position="138"/>
    </location>
</feature>
<keyword evidence="12" id="KW-1185">Reference proteome</keyword>
<dbReference type="Proteomes" id="UP000095282">
    <property type="component" value="Unplaced"/>
</dbReference>
<organism evidence="12 13">
    <name type="scientific">Caenorhabditis tropicalis</name>
    <dbReference type="NCBI Taxonomy" id="1561998"/>
    <lineage>
        <taxon>Eukaryota</taxon>
        <taxon>Metazoa</taxon>
        <taxon>Ecdysozoa</taxon>
        <taxon>Nematoda</taxon>
        <taxon>Chromadorea</taxon>
        <taxon>Rhabditida</taxon>
        <taxon>Rhabditina</taxon>
        <taxon>Rhabditomorpha</taxon>
        <taxon>Rhabditoidea</taxon>
        <taxon>Rhabditidae</taxon>
        <taxon>Peloderinae</taxon>
        <taxon>Caenorhabditis</taxon>
    </lineage>
</organism>
<evidence type="ECO:0000313" key="13">
    <source>
        <dbReference type="WBParaSite" id="Csp11.Scaffold629.g8944.t1"/>
    </source>
</evidence>
<proteinExistence type="inferred from homology"/>
<feature type="transmembrane region" description="Helical" evidence="10">
    <location>
        <begin position="150"/>
        <end position="182"/>
    </location>
</feature>
<evidence type="ECO:0000256" key="8">
    <source>
        <dbReference type="ARBA" id="ARBA00022989"/>
    </source>
</evidence>
<dbReference type="Pfam" id="PF03901">
    <property type="entry name" value="Glyco_transf_22"/>
    <property type="match status" value="1"/>
</dbReference>
<dbReference type="PANTHER" id="PTHR22760">
    <property type="entry name" value="GLYCOSYLTRANSFERASE"/>
    <property type="match status" value="1"/>
</dbReference>
<feature type="compositionally biased region" description="Basic and acidic residues" evidence="11">
    <location>
        <begin position="8"/>
        <end position="23"/>
    </location>
</feature>
<comment type="similarity">
    <text evidence="3 10">Belongs to the glycosyltransferase 22 family.</text>
</comment>
<dbReference type="PANTHER" id="PTHR22760:SF2">
    <property type="entry name" value="ALPHA-1,2-MANNOSYLTRANSFERASE ALG9"/>
    <property type="match status" value="1"/>
</dbReference>
<feature type="transmembrane region" description="Helical" evidence="10">
    <location>
        <begin position="324"/>
        <end position="343"/>
    </location>
</feature>
<keyword evidence="7 10" id="KW-0256">Endoplasmic reticulum</keyword>
<dbReference type="GO" id="GO:0005789">
    <property type="term" value="C:endoplasmic reticulum membrane"/>
    <property type="evidence" value="ECO:0007669"/>
    <property type="project" value="UniProtKB-SubCell"/>
</dbReference>
<evidence type="ECO:0000256" key="10">
    <source>
        <dbReference type="RuleBase" id="RU363075"/>
    </source>
</evidence>
<feature type="transmembrane region" description="Helical" evidence="10">
    <location>
        <begin position="258"/>
        <end position="278"/>
    </location>
</feature>
<evidence type="ECO:0000256" key="2">
    <source>
        <dbReference type="ARBA" id="ARBA00004922"/>
    </source>
</evidence>
<keyword evidence="4 10" id="KW-0328">Glycosyltransferase</keyword>
<accession>A0A1I7UG00</accession>
<evidence type="ECO:0000256" key="7">
    <source>
        <dbReference type="ARBA" id="ARBA00022824"/>
    </source>
</evidence>
<dbReference type="EC" id="2.4.1.-" evidence="10"/>
<evidence type="ECO:0000256" key="4">
    <source>
        <dbReference type="ARBA" id="ARBA00022676"/>
    </source>
</evidence>
<dbReference type="AlphaFoldDB" id="A0A1I7UG00"/>
<feature type="transmembrane region" description="Helical" evidence="10">
    <location>
        <begin position="231"/>
        <end position="252"/>
    </location>
</feature>
<evidence type="ECO:0000256" key="3">
    <source>
        <dbReference type="ARBA" id="ARBA00007063"/>
    </source>
</evidence>
<feature type="transmembrane region" description="Helical" evidence="10">
    <location>
        <begin position="39"/>
        <end position="59"/>
    </location>
</feature>
<dbReference type="UniPathway" id="UPA00378"/>
<evidence type="ECO:0000313" key="12">
    <source>
        <dbReference type="Proteomes" id="UP000095282"/>
    </source>
</evidence>
<evidence type="ECO:0000256" key="1">
    <source>
        <dbReference type="ARBA" id="ARBA00004477"/>
    </source>
</evidence>
<evidence type="ECO:0000256" key="5">
    <source>
        <dbReference type="ARBA" id="ARBA00022679"/>
    </source>
</evidence>
<dbReference type="eggNOG" id="KOG2515">
    <property type="taxonomic scope" value="Eukaryota"/>
</dbReference>
<evidence type="ECO:0000256" key="11">
    <source>
        <dbReference type="SAM" id="MobiDB-lite"/>
    </source>
</evidence>
<evidence type="ECO:0000256" key="6">
    <source>
        <dbReference type="ARBA" id="ARBA00022692"/>
    </source>
</evidence>
<feature type="transmembrane region" description="Helical" evidence="10">
    <location>
        <begin position="290"/>
        <end position="312"/>
    </location>
</feature>
<feature type="transmembrane region" description="Helical" evidence="10">
    <location>
        <begin position="194"/>
        <end position="219"/>
    </location>
</feature>
<comment type="subcellular location">
    <subcellularLocation>
        <location evidence="1 10">Endoplasmic reticulum membrane</location>
        <topology evidence="1 10">Multi-pass membrane protein</topology>
    </subcellularLocation>
</comment>
<dbReference type="WBParaSite" id="Csp11.Scaffold629.g8944.t1">
    <property type="protein sequence ID" value="Csp11.Scaffold629.g8944.t1"/>
    <property type="gene ID" value="Csp11.Scaffold629.g8944"/>
</dbReference>
<keyword evidence="5" id="KW-0808">Transferase</keyword>
<dbReference type="GO" id="GO:0000026">
    <property type="term" value="F:alpha-1,2-mannosyltransferase activity"/>
    <property type="evidence" value="ECO:0007669"/>
    <property type="project" value="TreeGrafter"/>
</dbReference>
<reference evidence="13" key="1">
    <citation type="submission" date="2016-11" db="UniProtKB">
        <authorList>
            <consortium name="WormBaseParasite"/>
        </authorList>
    </citation>
    <scope>IDENTIFICATION</scope>
</reference>
<dbReference type="STRING" id="1561998.A0A1I7UG00"/>
<keyword evidence="6 10" id="KW-0812">Transmembrane</keyword>
<keyword evidence="8 10" id="KW-1133">Transmembrane helix</keyword>